<feature type="active site" description="Charge relay system" evidence="5">
    <location>
        <position position="182"/>
    </location>
</feature>
<evidence type="ECO:0000256" key="6">
    <source>
        <dbReference type="SAM" id="MobiDB-lite"/>
    </source>
</evidence>
<evidence type="ECO:0000256" key="2">
    <source>
        <dbReference type="ARBA" id="ARBA00022670"/>
    </source>
</evidence>
<evidence type="ECO:0000256" key="5">
    <source>
        <dbReference type="PROSITE-ProRule" id="PRU01240"/>
    </source>
</evidence>
<dbReference type="PROSITE" id="PS51892">
    <property type="entry name" value="SUBTILASE"/>
    <property type="match status" value="1"/>
</dbReference>
<evidence type="ECO:0000256" key="3">
    <source>
        <dbReference type="ARBA" id="ARBA00022801"/>
    </source>
</evidence>
<feature type="active site" description="Charge relay system" evidence="5">
    <location>
        <position position="218"/>
    </location>
</feature>
<comment type="similarity">
    <text evidence="1 5">Belongs to the peptidase S8 family.</text>
</comment>
<evidence type="ECO:0000313" key="9">
    <source>
        <dbReference type="Proteomes" id="UP000632138"/>
    </source>
</evidence>
<proteinExistence type="inferred from homology"/>
<keyword evidence="2 5" id="KW-0645">Protease</keyword>
<name>A0ABS2AUF2_9ACTN</name>
<keyword evidence="3 5" id="KW-0378">Hydrolase</keyword>
<dbReference type="Gene3D" id="3.40.50.200">
    <property type="entry name" value="Peptidase S8/S53 domain"/>
    <property type="match status" value="1"/>
</dbReference>
<dbReference type="PANTHER" id="PTHR43806">
    <property type="entry name" value="PEPTIDASE S8"/>
    <property type="match status" value="1"/>
</dbReference>
<dbReference type="EMBL" id="JAENHP010000036">
    <property type="protein sequence ID" value="MBM2623503.1"/>
    <property type="molecule type" value="Genomic_DNA"/>
</dbReference>
<dbReference type="PANTHER" id="PTHR43806:SF11">
    <property type="entry name" value="CEREVISIN-RELATED"/>
    <property type="match status" value="1"/>
</dbReference>
<accession>A0ABS2AUF2</accession>
<dbReference type="InterPro" id="IPR000209">
    <property type="entry name" value="Peptidase_S8/S53_dom"/>
</dbReference>
<protein>
    <submittedName>
        <fullName evidence="8">S8/S53 family peptidase</fullName>
    </submittedName>
</protein>
<gene>
    <name evidence="8" type="ORF">JIG36_49220</name>
</gene>
<sequence>MPGKRRKPDGHPPAYPDPSGSRQEAQVAAIMRHYGHCVEPGPADWREVGIHYFVRREVLLIPIEHSRKARRKLARMPGVDAVERLRPDPDAPEDGTISYGLEWVRLKPGTSVHAALAWLADAMPEIPEGEWGPEYLVDLAPNGTGTKCQGDEPTPVHPGTPPDPPVSCDPRAGLGIKVVVLDTGLDDQALGFPWMAGVTGDPDPGIGNRQPLAQYAGHGTFIAGLIRCVAPAAEVVVRAAFPPPGSEYATTPLGFSFEKQMVEAMEQTLAVDFPDVINLSAGTFVAPGGRLHYLNRFYERRWRRQKGTALVAAAGNDGWRDPFHPAAEKWAVAAGSLAANLRGRAWFSNHGGWVDAYAPGEGLVNVFPTGRLDYMEPPRIGNHANFTGLARWSGTSFATGVITGLVAARMSRTGENGPDAASAVIAKARKAAIPGVGAVALPWLG</sequence>
<keyword evidence="9" id="KW-1185">Reference proteome</keyword>
<dbReference type="RefSeq" id="WP_203383846.1">
    <property type="nucleotide sequence ID" value="NZ_JAENHP010000036.1"/>
</dbReference>
<dbReference type="SUPFAM" id="SSF52743">
    <property type="entry name" value="Subtilisin-like"/>
    <property type="match status" value="1"/>
</dbReference>
<feature type="active site" description="Charge relay system" evidence="5">
    <location>
        <position position="396"/>
    </location>
</feature>
<reference evidence="8 9" key="1">
    <citation type="submission" date="2021-01" db="EMBL/GenBank/DDBJ databases">
        <title>Actinoplanes sp. nov. LDG1-06 isolated from lichen.</title>
        <authorList>
            <person name="Saeng-In P."/>
            <person name="Phongsopitanun W."/>
            <person name="Kanchanasin P."/>
            <person name="Yuki M."/>
            <person name="Kudo T."/>
            <person name="Ohkuma M."/>
            <person name="Tanasupawat S."/>
        </authorList>
    </citation>
    <scope>NUCLEOTIDE SEQUENCE [LARGE SCALE GENOMIC DNA]</scope>
    <source>
        <strain evidence="8 9">LDG1-06</strain>
    </source>
</reference>
<feature type="region of interest" description="Disordered" evidence="6">
    <location>
        <begin position="1"/>
        <end position="23"/>
    </location>
</feature>
<dbReference type="Pfam" id="PF00082">
    <property type="entry name" value="Peptidase_S8"/>
    <property type="match status" value="1"/>
</dbReference>
<evidence type="ECO:0000259" key="7">
    <source>
        <dbReference type="Pfam" id="PF00082"/>
    </source>
</evidence>
<evidence type="ECO:0000256" key="1">
    <source>
        <dbReference type="ARBA" id="ARBA00011073"/>
    </source>
</evidence>
<keyword evidence="4 5" id="KW-0720">Serine protease</keyword>
<dbReference type="InterPro" id="IPR036852">
    <property type="entry name" value="Peptidase_S8/S53_dom_sf"/>
</dbReference>
<comment type="caution">
    <text evidence="8">The sequence shown here is derived from an EMBL/GenBank/DDBJ whole genome shotgun (WGS) entry which is preliminary data.</text>
</comment>
<dbReference type="CDD" id="cd00306">
    <property type="entry name" value="Peptidases_S8_S53"/>
    <property type="match status" value="1"/>
</dbReference>
<dbReference type="InterPro" id="IPR015500">
    <property type="entry name" value="Peptidase_S8_subtilisin-rel"/>
</dbReference>
<feature type="domain" description="Peptidase S8/S53" evidence="7">
    <location>
        <begin position="175"/>
        <end position="426"/>
    </location>
</feature>
<evidence type="ECO:0000256" key="4">
    <source>
        <dbReference type="ARBA" id="ARBA00022825"/>
    </source>
</evidence>
<organism evidence="8 9">
    <name type="scientific">Paractinoplanes ovalisporus</name>
    <dbReference type="NCBI Taxonomy" id="2810368"/>
    <lineage>
        <taxon>Bacteria</taxon>
        <taxon>Bacillati</taxon>
        <taxon>Actinomycetota</taxon>
        <taxon>Actinomycetes</taxon>
        <taxon>Micromonosporales</taxon>
        <taxon>Micromonosporaceae</taxon>
        <taxon>Paractinoplanes</taxon>
    </lineage>
</organism>
<dbReference type="PRINTS" id="PR00723">
    <property type="entry name" value="SUBTILISIN"/>
</dbReference>
<dbReference type="Proteomes" id="UP000632138">
    <property type="component" value="Unassembled WGS sequence"/>
</dbReference>
<evidence type="ECO:0000313" key="8">
    <source>
        <dbReference type="EMBL" id="MBM2623503.1"/>
    </source>
</evidence>
<dbReference type="InterPro" id="IPR050131">
    <property type="entry name" value="Peptidase_S8_subtilisin-like"/>
</dbReference>